<dbReference type="EMBL" id="HBIO01023266">
    <property type="protein sequence ID" value="CAE0473031.1"/>
    <property type="molecule type" value="Transcribed_RNA"/>
</dbReference>
<reference evidence="3" key="1">
    <citation type="submission" date="2021-01" db="EMBL/GenBank/DDBJ databases">
        <authorList>
            <person name="Corre E."/>
            <person name="Pelletier E."/>
            <person name="Niang G."/>
            <person name="Scheremetjew M."/>
            <person name="Finn R."/>
            <person name="Kale V."/>
            <person name="Holt S."/>
            <person name="Cochrane G."/>
            <person name="Meng A."/>
            <person name="Brown T."/>
            <person name="Cohen L."/>
        </authorList>
    </citation>
    <scope>NUCLEOTIDE SEQUENCE</scope>
    <source>
        <strain evidence="3">MM31A-1</strain>
    </source>
</reference>
<keyword evidence="2" id="KW-0472">Membrane</keyword>
<proteinExistence type="predicted"/>
<feature type="region of interest" description="Disordered" evidence="1">
    <location>
        <begin position="117"/>
        <end position="148"/>
    </location>
</feature>
<feature type="transmembrane region" description="Helical" evidence="2">
    <location>
        <begin position="243"/>
        <end position="267"/>
    </location>
</feature>
<feature type="transmembrane region" description="Helical" evidence="2">
    <location>
        <begin position="213"/>
        <end position="231"/>
    </location>
</feature>
<dbReference type="AlphaFoldDB" id="A0A7S3QDB2"/>
<sequence length="268" mass="29160">MSNPYEDEDAINPSIDMNVNMNMNMSSTNDDNAPPFFKVFKQVGDSLRNGGFCNTPKQPSSIMRKGKKASIAVTSEADEVEVAVETDSDGEYSQAQEKIKSVTFHDLAEPLIVPEGEEEITTATANSTIASSSKSRSAPTTDDNSQSSKSFAISTSIVAILIAALVSISSIQPHLLINLMESEPFSKLMESEQMQFIIDQVNFVVSTYDDCPMIKMTGTAIILVVFFAVASDRVKGMTSNVTVVGFVEFLWGAMVYGMIAVGVYYIYN</sequence>
<accession>A0A7S3QDB2</accession>
<gene>
    <name evidence="3" type="ORF">CDEB00056_LOCUS17884</name>
</gene>
<name>A0A7S3QDB2_9STRA</name>
<organism evidence="3">
    <name type="scientific">Chaetoceros debilis</name>
    <dbReference type="NCBI Taxonomy" id="122233"/>
    <lineage>
        <taxon>Eukaryota</taxon>
        <taxon>Sar</taxon>
        <taxon>Stramenopiles</taxon>
        <taxon>Ochrophyta</taxon>
        <taxon>Bacillariophyta</taxon>
        <taxon>Coscinodiscophyceae</taxon>
        <taxon>Chaetocerotophycidae</taxon>
        <taxon>Chaetocerotales</taxon>
        <taxon>Chaetocerotaceae</taxon>
        <taxon>Chaetoceros</taxon>
    </lineage>
</organism>
<feature type="compositionally biased region" description="Low complexity" evidence="1">
    <location>
        <begin position="121"/>
        <end position="141"/>
    </location>
</feature>
<evidence type="ECO:0000256" key="1">
    <source>
        <dbReference type="SAM" id="MobiDB-lite"/>
    </source>
</evidence>
<feature type="transmembrane region" description="Helical" evidence="2">
    <location>
        <begin position="151"/>
        <end position="171"/>
    </location>
</feature>
<keyword evidence="2" id="KW-1133">Transmembrane helix</keyword>
<evidence type="ECO:0000256" key="2">
    <source>
        <dbReference type="SAM" id="Phobius"/>
    </source>
</evidence>
<keyword evidence="2" id="KW-0812">Transmembrane</keyword>
<protein>
    <submittedName>
        <fullName evidence="3">Uncharacterized protein</fullName>
    </submittedName>
</protein>
<evidence type="ECO:0000313" key="3">
    <source>
        <dbReference type="EMBL" id="CAE0473031.1"/>
    </source>
</evidence>